<dbReference type="EMBL" id="JARYZI010000007">
    <property type="protein sequence ID" value="MDH8678731.1"/>
    <property type="molecule type" value="Genomic_DNA"/>
</dbReference>
<protein>
    <submittedName>
        <fullName evidence="1">Uncharacterized protein</fullName>
    </submittedName>
</protein>
<sequence>MLFVREERSDENGKTEVYTCLGLVDYTSHQGSAPISIIYKLREKMPVKLMRVSNRFVGMG</sequence>
<evidence type="ECO:0000313" key="1">
    <source>
        <dbReference type="EMBL" id="MDH8678731.1"/>
    </source>
</evidence>
<accession>A0ABT6NEA7</accession>
<comment type="caution">
    <text evidence="1">The sequence shown here is derived from an EMBL/GenBank/DDBJ whole genome shotgun (WGS) entry which is preliminary data.</text>
</comment>
<proteinExistence type="predicted"/>
<name>A0ABT6NEA7_9FIRM</name>
<gene>
    <name evidence="1" type="ORF">QE109_11265</name>
</gene>
<keyword evidence="2" id="KW-1185">Reference proteome</keyword>
<reference evidence="1 2" key="1">
    <citation type="submission" date="2023-04" db="EMBL/GenBank/DDBJ databases">
        <title>Fusibacter bizertensis strain WBS, isolated from littoral bottom sediments of the Arctic seas - biochemical and genomic analysis.</title>
        <authorList>
            <person name="Brioukhanov A.L."/>
        </authorList>
    </citation>
    <scope>NUCLEOTIDE SEQUENCE [LARGE SCALE GENOMIC DNA]</scope>
    <source>
        <strain evidence="1 2">WBS</strain>
    </source>
</reference>
<dbReference type="Proteomes" id="UP001158045">
    <property type="component" value="Unassembled WGS sequence"/>
</dbReference>
<organism evidence="1 2">
    <name type="scientific">Fusibacter bizertensis</name>
    <dbReference type="NCBI Taxonomy" id="1488331"/>
    <lineage>
        <taxon>Bacteria</taxon>
        <taxon>Bacillati</taxon>
        <taxon>Bacillota</taxon>
        <taxon>Clostridia</taxon>
        <taxon>Eubacteriales</taxon>
        <taxon>Eubacteriales Family XII. Incertae Sedis</taxon>
        <taxon>Fusibacter</taxon>
    </lineage>
</organism>
<evidence type="ECO:0000313" key="2">
    <source>
        <dbReference type="Proteomes" id="UP001158045"/>
    </source>
</evidence>